<dbReference type="EMBL" id="CP006932">
    <property type="protein sequence ID" value="AHK22489.1"/>
    <property type="molecule type" value="Genomic_DNA"/>
</dbReference>
<dbReference type="KEGG" id="hcr:X271_00383"/>
<organism evidence="1 2">
    <name type="scientific">Candidatus Hepatoplasma crinochetorum Av</name>
    <dbReference type="NCBI Taxonomy" id="1427984"/>
    <lineage>
        <taxon>Bacteria</taxon>
        <taxon>Bacillati</taxon>
        <taxon>Mycoplasmatota</taxon>
        <taxon>Mollicutes</taxon>
        <taxon>Candidatus Hepatoplasmataceae</taxon>
        <taxon>Candidatus Hepatoplasma</taxon>
    </lineage>
</organism>
<gene>
    <name evidence="1" type="ORF">X271_00383</name>
</gene>
<dbReference type="RefSeq" id="WP_268744792.1">
    <property type="nucleotide sequence ID" value="NZ_CP006932.1"/>
</dbReference>
<dbReference type="AlphaFoldDB" id="W8GFE3"/>
<dbReference type="HOGENOM" id="CLU_3286601_0_0_14"/>
<dbReference type="Proteomes" id="UP000019450">
    <property type="component" value="Chromosome"/>
</dbReference>
<reference evidence="1 2" key="1">
    <citation type="journal article" date="2014" name="Genome Biol. Evol.">
        <title>Phylogenomics of "Candidatus Hepatoplasma crinochetorum," a Lineage of Mollicutes Associated with Noninsect Arthropods.</title>
        <authorList>
            <person name="Leclercq S."/>
            <person name="Dittmer J."/>
            <person name="Bouchon D."/>
            <person name="Cordaux R."/>
        </authorList>
    </citation>
    <scope>NUCLEOTIDE SEQUENCE [LARGE SCALE GENOMIC DNA]</scope>
    <source>
        <strain evidence="1 2">Av</strain>
    </source>
</reference>
<keyword evidence="2" id="KW-1185">Reference proteome</keyword>
<accession>W8GFE3</accession>
<proteinExistence type="predicted"/>
<evidence type="ECO:0000313" key="2">
    <source>
        <dbReference type="Proteomes" id="UP000019450"/>
    </source>
</evidence>
<protein>
    <submittedName>
        <fullName evidence="1">Uncharacterized protein</fullName>
    </submittedName>
</protein>
<name>W8GFE3_9MOLU</name>
<sequence length="40" mass="4837">MKISKNELINSIRENKRYTEEELINFLFSKSDLLDLYISK</sequence>
<evidence type="ECO:0000313" key="1">
    <source>
        <dbReference type="EMBL" id="AHK22489.1"/>
    </source>
</evidence>